<evidence type="ECO:0000313" key="2">
    <source>
        <dbReference type="EMBL" id="QKJ89305.1"/>
    </source>
</evidence>
<protein>
    <submittedName>
        <fullName evidence="2">Uncharacterized protein</fullName>
    </submittedName>
</protein>
<sequence length="159" mass="19070">MISGTENRRRRRELAQIRYLVEQWGQRYPPYMGTLWICMFAALVFAFLWREQSFGRVWAGTLFIPVIVAVIAVIVRMREPLNWQDLIARRLEVYPYEDVTAWRDLQNAVYMAGYIDRSFIVDWLNEEKKAVLKPVRREFRFTRRGHDEGGNRTHEVDNE</sequence>
<gene>
    <name evidence="2" type="ORF">PMPD1_4407</name>
</gene>
<keyword evidence="3" id="KW-1185">Reference proteome</keyword>
<evidence type="ECO:0000313" key="3">
    <source>
        <dbReference type="Proteomes" id="UP000505325"/>
    </source>
</evidence>
<geneLocation type="plasmid" evidence="3">
    <name>ppd-1</name>
</geneLocation>
<keyword evidence="1" id="KW-0472">Membrane</keyword>
<accession>A0A6M8UFG0</accession>
<reference evidence="2 3" key="1">
    <citation type="submission" date="2020-06" db="EMBL/GenBank/DDBJ databases">
        <title>Genome sequence of Paramixta manurensis strain PD-1.</title>
        <authorList>
            <person name="Lee C.W."/>
            <person name="Kim J."/>
        </authorList>
    </citation>
    <scope>NUCLEOTIDE SEQUENCE [LARGE SCALE GENOMIC DNA]</scope>
    <source>
        <strain evidence="2 3">PD-1</strain>
        <plasmid evidence="3">ppd-1</plasmid>
    </source>
</reference>
<feature type="transmembrane region" description="Helical" evidence="1">
    <location>
        <begin position="55"/>
        <end position="75"/>
    </location>
</feature>
<dbReference type="RefSeq" id="WP_173636363.1">
    <property type="nucleotide sequence ID" value="NZ_CP054213.1"/>
</dbReference>
<keyword evidence="2" id="KW-0614">Plasmid</keyword>
<dbReference type="Proteomes" id="UP000505325">
    <property type="component" value="Plasmid pPD-1"/>
</dbReference>
<dbReference type="EMBL" id="CP054213">
    <property type="protein sequence ID" value="QKJ89305.1"/>
    <property type="molecule type" value="Genomic_DNA"/>
</dbReference>
<name>A0A6M8UFG0_9GAMM</name>
<organism evidence="2 3">
    <name type="scientific">Paramixta manurensis</name>
    <dbReference type="NCBI Taxonomy" id="2740817"/>
    <lineage>
        <taxon>Bacteria</taxon>
        <taxon>Pseudomonadati</taxon>
        <taxon>Pseudomonadota</taxon>
        <taxon>Gammaproteobacteria</taxon>
        <taxon>Enterobacterales</taxon>
        <taxon>Erwiniaceae</taxon>
        <taxon>Paramixta</taxon>
    </lineage>
</organism>
<feature type="transmembrane region" description="Helical" evidence="1">
    <location>
        <begin position="28"/>
        <end position="49"/>
    </location>
</feature>
<keyword evidence="1" id="KW-1133">Transmembrane helix</keyword>
<dbReference type="KEGG" id="pmak:PMPD1_4407"/>
<proteinExistence type="predicted"/>
<dbReference type="AlphaFoldDB" id="A0A6M8UFG0"/>
<evidence type="ECO:0000256" key="1">
    <source>
        <dbReference type="SAM" id="Phobius"/>
    </source>
</evidence>
<keyword evidence="1" id="KW-0812">Transmembrane</keyword>